<feature type="compositionally biased region" description="Low complexity" evidence="4">
    <location>
        <begin position="82"/>
        <end position="110"/>
    </location>
</feature>
<evidence type="ECO:0000313" key="7">
    <source>
        <dbReference type="Proteomes" id="UP000242715"/>
    </source>
</evidence>
<organism evidence="6 7">
    <name type="scientific">Trifolium subterraneum</name>
    <name type="common">Subterranean clover</name>
    <dbReference type="NCBI Taxonomy" id="3900"/>
    <lineage>
        <taxon>Eukaryota</taxon>
        <taxon>Viridiplantae</taxon>
        <taxon>Streptophyta</taxon>
        <taxon>Embryophyta</taxon>
        <taxon>Tracheophyta</taxon>
        <taxon>Spermatophyta</taxon>
        <taxon>Magnoliopsida</taxon>
        <taxon>eudicotyledons</taxon>
        <taxon>Gunneridae</taxon>
        <taxon>Pentapetalae</taxon>
        <taxon>rosids</taxon>
        <taxon>fabids</taxon>
        <taxon>Fabales</taxon>
        <taxon>Fabaceae</taxon>
        <taxon>Papilionoideae</taxon>
        <taxon>50 kb inversion clade</taxon>
        <taxon>NPAAA clade</taxon>
        <taxon>Hologalegina</taxon>
        <taxon>IRL clade</taxon>
        <taxon>Trifolieae</taxon>
        <taxon>Trifolium</taxon>
    </lineage>
</organism>
<reference evidence="7" key="1">
    <citation type="journal article" date="2017" name="Front. Plant Sci.">
        <title>Climate Clever Clovers: New Paradigm to Reduce the Environmental Footprint of Ruminants by Breeding Low Methanogenic Forages Utilizing Haplotype Variation.</title>
        <authorList>
            <person name="Kaur P."/>
            <person name="Appels R."/>
            <person name="Bayer P.E."/>
            <person name="Keeble-Gagnere G."/>
            <person name="Wang J."/>
            <person name="Hirakawa H."/>
            <person name="Shirasawa K."/>
            <person name="Vercoe P."/>
            <person name="Stefanova K."/>
            <person name="Durmic Z."/>
            <person name="Nichols P."/>
            <person name="Revell C."/>
            <person name="Isobe S.N."/>
            <person name="Edwards D."/>
            <person name="Erskine W."/>
        </authorList>
    </citation>
    <scope>NUCLEOTIDE SEQUENCE [LARGE SCALE GENOMIC DNA]</scope>
    <source>
        <strain evidence="7">cv. Daliak</strain>
    </source>
</reference>
<proteinExistence type="predicted"/>
<dbReference type="GO" id="GO:0004672">
    <property type="term" value="F:protein kinase activity"/>
    <property type="evidence" value="ECO:0007669"/>
    <property type="project" value="InterPro"/>
</dbReference>
<feature type="compositionally biased region" description="Low complexity" evidence="4">
    <location>
        <begin position="23"/>
        <end position="44"/>
    </location>
</feature>
<evidence type="ECO:0000256" key="2">
    <source>
        <dbReference type="ARBA" id="ARBA00022840"/>
    </source>
</evidence>
<dbReference type="Pfam" id="PF07714">
    <property type="entry name" value="PK_Tyr_Ser-Thr"/>
    <property type="match status" value="1"/>
</dbReference>
<feature type="domain" description="Protein kinase" evidence="5">
    <location>
        <begin position="138"/>
        <end position="282"/>
    </location>
</feature>
<dbReference type="PANTHER" id="PTHR46008:SF48">
    <property type="entry name" value="PROTEIN KINASE DOMAIN-CONTAINING PROTEIN"/>
    <property type="match status" value="1"/>
</dbReference>
<dbReference type="OrthoDB" id="4062651at2759"/>
<name>A0A2Z6NB76_TRISU</name>
<accession>A0A2Z6NB76</accession>
<keyword evidence="7" id="KW-1185">Reference proteome</keyword>
<dbReference type="Gene3D" id="3.30.200.20">
    <property type="entry name" value="Phosphorylase Kinase, domain 1"/>
    <property type="match status" value="1"/>
</dbReference>
<dbReference type="PROSITE" id="PS50011">
    <property type="entry name" value="PROTEIN_KINASE_DOM"/>
    <property type="match status" value="1"/>
</dbReference>
<feature type="region of interest" description="Disordered" evidence="4">
    <location>
        <begin position="1"/>
        <end position="45"/>
    </location>
</feature>
<dbReference type="GO" id="GO:0005524">
    <property type="term" value="F:ATP binding"/>
    <property type="evidence" value="ECO:0007669"/>
    <property type="project" value="UniProtKB-UniRule"/>
</dbReference>
<evidence type="ECO:0000313" key="6">
    <source>
        <dbReference type="EMBL" id="GAU26537.1"/>
    </source>
</evidence>
<sequence length="282" mass="30679">MTTTFVHNRSQHSGHRSTPDNMSRSSDFSTSHQSTTSSSSSSGSRNPVIAAAMSVAGLFAACFTPPDANNSKSVVDSEEFKSTTSASVASNASRGGSQRGRGSNRGNNIGLYNNTIQGNEPGVVKYTMEEIIQATRSFSPSFKIGQGGFGAVYKTKLRDGTIVAVKRAKKSVQEKNLGSEFQSEVQTLSRVEHLNLAMKRFIEGNAISVLDPRLDQTSANNLALEKTLELALQCLAPHRQSRPNMKRCAEVLWAIRKDFREISASNFRSYSTTSQRSASLRE</sequence>
<dbReference type="InterPro" id="IPR001245">
    <property type="entry name" value="Ser-Thr/Tyr_kinase_cat_dom"/>
</dbReference>
<keyword evidence="1 3" id="KW-0547">Nucleotide-binding</keyword>
<keyword evidence="2 3" id="KW-0067">ATP-binding</keyword>
<dbReference type="InterPro" id="IPR017441">
    <property type="entry name" value="Protein_kinase_ATP_BS"/>
</dbReference>
<dbReference type="PANTHER" id="PTHR46008">
    <property type="entry name" value="LEAF RUST 10 DISEASE-RESISTANCE LOCUS RECEPTOR-LIKE PROTEIN KINASE-LIKE 1.4"/>
    <property type="match status" value="1"/>
</dbReference>
<dbReference type="EMBL" id="DF973337">
    <property type="protein sequence ID" value="GAU26537.1"/>
    <property type="molecule type" value="Genomic_DNA"/>
</dbReference>
<evidence type="ECO:0000256" key="3">
    <source>
        <dbReference type="PROSITE-ProRule" id="PRU10141"/>
    </source>
</evidence>
<dbReference type="Proteomes" id="UP000242715">
    <property type="component" value="Unassembled WGS sequence"/>
</dbReference>
<dbReference type="InterPro" id="IPR000719">
    <property type="entry name" value="Prot_kinase_dom"/>
</dbReference>
<dbReference type="AlphaFoldDB" id="A0A2Z6NB76"/>
<feature type="region of interest" description="Disordered" evidence="4">
    <location>
        <begin position="70"/>
        <end position="113"/>
    </location>
</feature>
<evidence type="ECO:0000256" key="1">
    <source>
        <dbReference type="ARBA" id="ARBA00022741"/>
    </source>
</evidence>
<dbReference type="PROSITE" id="PS00107">
    <property type="entry name" value="PROTEIN_KINASE_ATP"/>
    <property type="match status" value="1"/>
</dbReference>
<protein>
    <recommendedName>
        <fullName evidence="5">Protein kinase domain-containing protein</fullName>
    </recommendedName>
</protein>
<evidence type="ECO:0000256" key="4">
    <source>
        <dbReference type="SAM" id="MobiDB-lite"/>
    </source>
</evidence>
<evidence type="ECO:0000259" key="5">
    <source>
        <dbReference type="PROSITE" id="PS50011"/>
    </source>
</evidence>
<dbReference type="SUPFAM" id="SSF56112">
    <property type="entry name" value="Protein kinase-like (PK-like)"/>
    <property type="match status" value="1"/>
</dbReference>
<feature type="binding site" evidence="3">
    <location>
        <position position="170"/>
    </location>
    <ligand>
        <name>ATP</name>
        <dbReference type="ChEBI" id="CHEBI:30616"/>
    </ligand>
</feature>
<gene>
    <name evidence="6" type="ORF">TSUD_361700</name>
</gene>
<dbReference type="InterPro" id="IPR011009">
    <property type="entry name" value="Kinase-like_dom_sf"/>
</dbReference>